<feature type="transmembrane region" description="Helical" evidence="1">
    <location>
        <begin position="277"/>
        <end position="297"/>
    </location>
</feature>
<sequence>MININASQPITTEAEIDKSRPKIIALAVIGMIFSFSFGYFLKLFILESRQDYFFFSLAAFFGFLTFFLLNAFFIKSASRLSLIIFLESLALLAAFFDKLSMTLAAGALLSFLFFLLAWQSGRSELGSALKIRFWRVGKRILPKVIAGLALFIGVAYANVGSFSKDEFFISLPAFEKIISPTIEIKIIQKFLPKFDLTKPVGETIENLAINQIEKNPDFKLLSEAEKKQIIAQTVKKLEENFSGLINAPINLKVKTSEALYQAMTDKFKNLPENVKNFVPAGFGALIFLIIISFALPIRWLASILAYFIYEIFLALGISVIALEGRSREIIILK</sequence>
<feature type="transmembrane region" description="Helical" evidence="1">
    <location>
        <begin position="80"/>
        <end position="96"/>
    </location>
</feature>
<keyword evidence="1" id="KW-0472">Membrane</keyword>
<evidence type="ECO:0000313" key="2">
    <source>
        <dbReference type="EMBL" id="PIU98249.1"/>
    </source>
</evidence>
<keyword evidence="1" id="KW-0812">Transmembrane</keyword>
<evidence type="ECO:0000256" key="1">
    <source>
        <dbReference type="SAM" id="Phobius"/>
    </source>
</evidence>
<gene>
    <name evidence="2" type="ORF">COS61_02420</name>
</gene>
<evidence type="ECO:0000313" key="3">
    <source>
        <dbReference type="Proteomes" id="UP000228949"/>
    </source>
</evidence>
<feature type="transmembrane region" description="Helical" evidence="1">
    <location>
        <begin position="103"/>
        <end position="120"/>
    </location>
</feature>
<feature type="transmembrane region" description="Helical" evidence="1">
    <location>
        <begin position="52"/>
        <end position="74"/>
    </location>
</feature>
<reference evidence="3" key="1">
    <citation type="submission" date="2017-09" db="EMBL/GenBank/DDBJ databases">
        <title>Depth-based differentiation of microbial function through sediment-hosted aquifers and enrichment of novel symbionts in the deep terrestrial subsurface.</title>
        <authorList>
            <person name="Probst A.J."/>
            <person name="Ladd B."/>
            <person name="Jarett J.K."/>
            <person name="Geller-Mcgrath D.E."/>
            <person name="Sieber C.M.K."/>
            <person name="Emerson J.B."/>
            <person name="Anantharaman K."/>
            <person name="Thomas B.C."/>
            <person name="Malmstrom R."/>
            <person name="Stieglmeier M."/>
            <person name="Klingl A."/>
            <person name="Woyke T."/>
            <person name="Ryan C.M."/>
            <person name="Banfield J.F."/>
        </authorList>
    </citation>
    <scope>NUCLEOTIDE SEQUENCE [LARGE SCALE GENOMIC DNA]</scope>
</reference>
<comment type="caution">
    <text evidence="2">The sequence shown here is derived from an EMBL/GenBank/DDBJ whole genome shotgun (WGS) entry which is preliminary data.</text>
</comment>
<feature type="transmembrane region" description="Helical" evidence="1">
    <location>
        <begin position="140"/>
        <end position="159"/>
    </location>
</feature>
<accession>A0A2M7B5F7</accession>
<feature type="transmembrane region" description="Helical" evidence="1">
    <location>
        <begin position="303"/>
        <end position="322"/>
    </location>
</feature>
<feature type="transmembrane region" description="Helical" evidence="1">
    <location>
        <begin position="23"/>
        <end position="45"/>
    </location>
</feature>
<keyword evidence="1" id="KW-1133">Transmembrane helix</keyword>
<name>A0A2M7B5F7_9BACT</name>
<proteinExistence type="predicted"/>
<dbReference type="Proteomes" id="UP000228949">
    <property type="component" value="Unassembled WGS sequence"/>
</dbReference>
<organism evidence="2 3">
    <name type="scientific">Candidatus Wolfebacteria bacterium CG03_land_8_20_14_0_80_40_12</name>
    <dbReference type="NCBI Taxonomy" id="1975069"/>
    <lineage>
        <taxon>Bacteria</taxon>
        <taxon>Candidatus Wolfeibacteriota</taxon>
    </lineage>
</organism>
<dbReference type="EMBL" id="PEVJ01000059">
    <property type="protein sequence ID" value="PIU98249.1"/>
    <property type="molecule type" value="Genomic_DNA"/>
</dbReference>
<protein>
    <submittedName>
        <fullName evidence="2">Uncharacterized protein</fullName>
    </submittedName>
</protein>
<dbReference type="AlphaFoldDB" id="A0A2M7B5F7"/>